<organism evidence="1">
    <name type="scientific">Hexamita inflata</name>
    <dbReference type="NCBI Taxonomy" id="28002"/>
    <lineage>
        <taxon>Eukaryota</taxon>
        <taxon>Metamonada</taxon>
        <taxon>Diplomonadida</taxon>
        <taxon>Hexamitidae</taxon>
        <taxon>Hexamitinae</taxon>
        <taxon>Hexamita</taxon>
    </lineage>
</organism>
<dbReference type="InterPro" id="IPR027417">
    <property type="entry name" value="P-loop_NTPase"/>
</dbReference>
<proteinExistence type="predicted"/>
<reference evidence="2 3" key="2">
    <citation type="submission" date="2024-07" db="EMBL/GenBank/DDBJ databases">
        <authorList>
            <person name="Akdeniz Z."/>
        </authorList>
    </citation>
    <scope>NUCLEOTIDE SEQUENCE [LARGE SCALE GENOMIC DNA]</scope>
</reference>
<evidence type="ECO:0000313" key="2">
    <source>
        <dbReference type="EMBL" id="CAL6097320.1"/>
    </source>
</evidence>
<keyword evidence="3" id="KW-1185">Reference proteome</keyword>
<protein>
    <submittedName>
        <fullName evidence="1">Uncharacterized protein</fullName>
    </submittedName>
</protein>
<evidence type="ECO:0000313" key="1">
    <source>
        <dbReference type="EMBL" id="CAI9933530.1"/>
    </source>
</evidence>
<dbReference type="SUPFAM" id="SSF52540">
    <property type="entry name" value="P-loop containing nucleoside triphosphate hydrolases"/>
    <property type="match status" value="1"/>
</dbReference>
<reference evidence="1" key="1">
    <citation type="submission" date="2023-06" db="EMBL/GenBank/DDBJ databases">
        <authorList>
            <person name="Kurt Z."/>
        </authorList>
    </citation>
    <scope>NUCLEOTIDE SEQUENCE</scope>
</reference>
<dbReference type="EMBL" id="CATOUU010000543">
    <property type="protein sequence ID" value="CAI9933530.1"/>
    <property type="molecule type" value="Genomic_DNA"/>
</dbReference>
<accession>A0AA86PBA5</accession>
<comment type="caution">
    <text evidence="1">The sequence shown here is derived from an EMBL/GenBank/DDBJ whole genome shotgun (WGS) entry which is preliminary data.</text>
</comment>
<gene>
    <name evidence="1" type="ORF">HINF_LOCUS21175</name>
    <name evidence="2" type="ORF">HINF_LOCUS68870</name>
</gene>
<evidence type="ECO:0000313" key="3">
    <source>
        <dbReference type="Proteomes" id="UP001642409"/>
    </source>
</evidence>
<dbReference type="Proteomes" id="UP001642409">
    <property type="component" value="Unassembled WGS sequence"/>
</dbReference>
<dbReference type="AlphaFoldDB" id="A0AA86PBA5"/>
<sequence>MKQMEKIYGKINDRVTMLSDVDIPINSFSIIGLFGKRNTGKTTKQNKIVKTIKERNQKLNQYDLDNPFNIQNAQITNSFLLSPTAKVDLTTFINDDTKTKTVITLDSDEVMDKFIEIIENFAQSVTSAIKLQCQFRYSLKNKSIQEQIVSQMEKLKDSAKTNIDPQISMLFEVINSIDMFKSKYPYLKVKETNKQVIKYTQILYQLFNKKFDGYMLRRPSIIIQIDDASACKFMSGSCINNDFYKFLTKTRHYGIYCTLINCHAITLLFGQMRQVLTNIILCQGLKNEHMTNLFDDLQLTNKHFDKKNFTQACHQTFGTDDDPKNGDSYKYNFIYIILDPSKQIYLNFDKQIY</sequence>
<dbReference type="EMBL" id="CAXDID020000494">
    <property type="protein sequence ID" value="CAL6097320.1"/>
    <property type="molecule type" value="Genomic_DNA"/>
</dbReference>
<name>A0AA86PBA5_9EUKA</name>